<evidence type="ECO:0000313" key="4">
    <source>
        <dbReference type="EMBL" id="ANI28928.1"/>
    </source>
</evidence>
<keyword evidence="5" id="KW-1185">Reference proteome</keyword>
<evidence type="ECO:0000256" key="1">
    <source>
        <dbReference type="ARBA" id="ARBA00009646"/>
    </source>
</evidence>
<feature type="domain" description="Beta/gamma crystallin 'Greek key'" evidence="3">
    <location>
        <begin position="42"/>
        <end position="86"/>
    </location>
</feature>
<evidence type="ECO:0000313" key="5">
    <source>
        <dbReference type="Proteomes" id="UP000266744"/>
    </source>
</evidence>
<dbReference type="RefSeq" id="WP_064513191.1">
    <property type="nucleotide sequence ID" value="NZ_CP010029.1"/>
</dbReference>
<dbReference type="InterPro" id="IPR016181">
    <property type="entry name" value="Acyl_CoA_acyltransferase"/>
</dbReference>
<dbReference type="Gene3D" id="2.60.20.10">
    <property type="entry name" value="Crystallins"/>
    <property type="match status" value="1"/>
</dbReference>
<evidence type="ECO:0000256" key="2">
    <source>
        <dbReference type="ARBA" id="ARBA00022737"/>
    </source>
</evidence>
<dbReference type="PROSITE" id="PS50915">
    <property type="entry name" value="CRYSTALLIN_BETA_GAMMA"/>
    <property type="match status" value="1"/>
</dbReference>
<dbReference type="InterPro" id="IPR011024">
    <property type="entry name" value="G_crystallin-like"/>
</dbReference>
<dbReference type="Proteomes" id="UP000266744">
    <property type="component" value="Chromosome"/>
</dbReference>
<dbReference type="EMBL" id="CP010029">
    <property type="protein sequence ID" value="ANI28928.1"/>
    <property type="molecule type" value="Genomic_DNA"/>
</dbReference>
<dbReference type="Pfam" id="PF03995">
    <property type="entry name" value="Inhibitor_I36"/>
    <property type="match status" value="1"/>
</dbReference>
<evidence type="ECO:0000259" key="3">
    <source>
        <dbReference type="PROSITE" id="PS50915"/>
    </source>
</evidence>
<accession>A0ABM6BHR9</accession>
<dbReference type="SUPFAM" id="SSF55729">
    <property type="entry name" value="Acyl-CoA N-acyltransferases (Nat)"/>
    <property type="match status" value="1"/>
</dbReference>
<reference evidence="4 5" key="1">
    <citation type="journal article" date="2016" name="Toxins">
        <title>The Draft Genome Sequence of the Yersinia entomophaga Entomopathogenic Type Strain MH96T.</title>
        <authorList>
            <person name="Hurst M.R."/>
            <person name="Beattie A."/>
            <person name="Altermann E."/>
            <person name="Moraga R.M."/>
            <person name="Harper L.A."/>
            <person name="Calder J."/>
            <person name="Laugraud A."/>
        </authorList>
    </citation>
    <scope>NUCLEOTIDE SEQUENCE [LARGE SCALE GENOMIC DNA]</scope>
    <source>
        <strain evidence="4 5">MH96</strain>
    </source>
</reference>
<sequence>MNNKLLLFFIITSIYSSNVKPQDIIYEADIEASTQPQKKTSTPICFYTNDNFQGEHFCLNTSEMIDLYNTDNKHLNDKISSIKIPKGMQAEIYKNDNFNAPYYNVTESIDLARLEKIGMAGQISAMKVFEAQAICTKNCVIIEESKIELKKIIKEYYPKTEDVNKILLLNLEVNKKSSFGIQSVNQPKIIIVGRDLFFYGEGSKNPINMRLSDDTDNLSFLLKFNDHGLQFQYLEAKGTKQLNIPFWFNTQLSPDDLANLYISNGIPEDGQDPALQSINPLILNRAIIAINKPPHRDKRGALGIIGCLGNPLLAIYNYVVQGRCNQLDRLVGINEFSHSDGEGKTWVLTDSVTPLLAPEQPPNLPADNPRQSMLQLASLNMQLHHQALTLPAVAKACKTSIEEILSARYPRQTGIRCGSTLSNLLADFTLLFGENIIDWTTANLVHVIQQINEYGTTGYAGSDQETENRLVEGVQRAISTLGIEPLIAMLQEAFDYAQLNYARYFMHSEGINSENINNESRETTVSPLAAQSLPLGDYILPLESYIHPQELPTPLIRDNNQWVQPEGLYFEITVIPGGDQHVETNLTEEVAEVINDWFKFYNQMKYESDETRSPLTDRDRTIYAAKITSHMLADLLHDNSADYQFVVVKLKGKIISVLASRNDENGEDSYISVSITHPQYVLKPHEEGSVRGAGTAAVRELARYLKEKGKKTLKSSVISQPSAIVKSKLGFHYQNSL</sequence>
<proteinExistence type="inferred from homology"/>
<keyword evidence="2" id="KW-0677">Repeat</keyword>
<organism evidence="4 5">
    <name type="scientific">Yersinia entomophaga</name>
    <dbReference type="NCBI Taxonomy" id="935293"/>
    <lineage>
        <taxon>Bacteria</taxon>
        <taxon>Pseudomonadati</taxon>
        <taxon>Pseudomonadota</taxon>
        <taxon>Gammaproteobacteria</taxon>
        <taxon>Enterobacterales</taxon>
        <taxon>Yersiniaceae</taxon>
        <taxon>Yersinia</taxon>
    </lineage>
</organism>
<comment type="similarity">
    <text evidence="1">Belongs to the beta/gamma-crystallin family.</text>
</comment>
<name>A0ABM6BHR9_YERET</name>
<dbReference type="InterPro" id="IPR001064">
    <property type="entry name" value="Beta/gamma_crystallin"/>
</dbReference>
<protein>
    <recommendedName>
        <fullName evidence="3">Beta/gamma crystallin 'Greek key' domain-containing protein</fullName>
    </recommendedName>
</protein>
<dbReference type="SUPFAM" id="SSF49695">
    <property type="entry name" value="gamma-Crystallin-like"/>
    <property type="match status" value="1"/>
</dbReference>
<gene>
    <name evidence="4" type="ORF">PL78_03615</name>
</gene>